<evidence type="ECO:0000256" key="1">
    <source>
        <dbReference type="ARBA" id="ARBA00022723"/>
    </source>
</evidence>
<feature type="domain" description="Zn(2)-C6 fungal-type" evidence="7">
    <location>
        <begin position="23"/>
        <end position="52"/>
    </location>
</feature>
<keyword evidence="5" id="KW-0539">Nucleus</keyword>
<dbReference type="GO" id="GO:0006351">
    <property type="term" value="P:DNA-templated transcription"/>
    <property type="evidence" value="ECO:0007669"/>
    <property type="project" value="InterPro"/>
</dbReference>
<dbReference type="SUPFAM" id="SSF57701">
    <property type="entry name" value="Zn2/Cys6 DNA-binding domain"/>
    <property type="match status" value="1"/>
</dbReference>
<reference evidence="8 9" key="1">
    <citation type="submission" date="2019-04" db="EMBL/GenBank/DDBJ databases">
        <title>Friends and foes A comparative genomics study of 23 Aspergillus species from section Flavi.</title>
        <authorList>
            <consortium name="DOE Joint Genome Institute"/>
            <person name="Kjaerbolling I."/>
            <person name="Vesth T."/>
            <person name="Frisvad J.C."/>
            <person name="Nybo J.L."/>
            <person name="Theobald S."/>
            <person name="Kildgaard S."/>
            <person name="Isbrandt T."/>
            <person name="Kuo A."/>
            <person name="Sato A."/>
            <person name="Lyhne E.K."/>
            <person name="Kogle M.E."/>
            <person name="Wiebenga A."/>
            <person name="Kun R.S."/>
            <person name="Lubbers R.J."/>
            <person name="Makela M.R."/>
            <person name="Barry K."/>
            <person name="Chovatia M."/>
            <person name="Clum A."/>
            <person name="Daum C."/>
            <person name="Haridas S."/>
            <person name="He G."/>
            <person name="LaButti K."/>
            <person name="Lipzen A."/>
            <person name="Mondo S."/>
            <person name="Riley R."/>
            <person name="Salamov A."/>
            <person name="Simmons B.A."/>
            <person name="Magnuson J.K."/>
            <person name="Henrissat B."/>
            <person name="Mortensen U.H."/>
            <person name="Larsen T.O."/>
            <person name="Devries R.P."/>
            <person name="Grigoriev I.V."/>
            <person name="Machida M."/>
            <person name="Baker S.E."/>
            <person name="Andersen M.R."/>
        </authorList>
    </citation>
    <scope>NUCLEOTIDE SEQUENCE [LARGE SCALE GENOMIC DNA]</scope>
    <source>
        <strain evidence="8 9">CBS 117626</strain>
    </source>
</reference>
<evidence type="ECO:0000256" key="3">
    <source>
        <dbReference type="ARBA" id="ARBA00023125"/>
    </source>
</evidence>
<evidence type="ECO:0000313" key="9">
    <source>
        <dbReference type="Proteomes" id="UP000326950"/>
    </source>
</evidence>
<dbReference type="Gene3D" id="4.10.240.10">
    <property type="entry name" value="Zn(2)-C6 fungal-type DNA-binding domain"/>
    <property type="match status" value="1"/>
</dbReference>
<dbReference type="InterPro" id="IPR007219">
    <property type="entry name" value="XnlR_reg_dom"/>
</dbReference>
<proteinExistence type="predicted"/>
<dbReference type="OrthoDB" id="5296287at2759"/>
<dbReference type="EMBL" id="ML738604">
    <property type="protein sequence ID" value="KAE8164907.1"/>
    <property type="molecule type" value="Genomic_DNA"/>
</dbReference>
<dbReference type="Pfam" id="PF04082">
    <property type="entry name" value="Fungal_trans"/>
    <property type="match status" value="1"/>
</dbReference>
<dbReference type="InterPro" id="IPR036864">
    <property type="entry name" value="Zn2-C6_fun-type_DNA-bd_sf"/>
</dbReference>
<protein>
    <recommendedName>
        <fullName evidence="7">Zn(2)-C6 fungal-type domain-containing protein</fullName>
    </recommendedName>
</protein>
<keyword evidence="9" id="KW-1185">Reference proteome</keyword>
<dbReference type="InterPro" id="IPR051127">
    <property type="entry name" value="Fungal_SecMet_Regulators"/>
</dbReference>
<dbReference type="GO" id="GO:0009893">
    <property type="term" value="P:positive regulation of metabolic process"/>
    <property type="evidence" value="ECO:0007669"/>
    <property type="project" value="UniProtKB-ARBA"/>
</dbReference>
<dbReference type="CDD" id="cd12148">
    <property type="entry name" value="fungal_TF_MHR"/>
    <property type="match status" value="1"/>
</dbReference>
<evidence type="ECO:0000259" key="7">
    <source>
        <dbReference type="PROSITE" id="PS50048"/>
    </source>
</evidence>
<keyword evidence="1" id="KW-0479">Metal-binding</keyword>
<organism evidence="8 9">
    <name type="scientific">Aspergillus tamarii</name>
    <dbReference type="NCBI Taxonomy" id="41984"/>
    <lineage>
        <taxon>Eukaryota</taxon>
        <taxon>Fungi</taxon>
        <taxon>Dikarya</taxon>
        <taxon>Ascomycota</taxon>
        <taxon>Pezizomycotina</taxon>
        <taxon>Eurotiomycetes</taxon>
        <taxon>Eurotiomycetidae</taxon>
        <taxon>Eurotiales</taxon>
        <taxon>Aspergillaceae</taxon>
        <taxon>Aspergillus</taxon>
        <taxon>Aspergillus subgen. Circumdati</taxon>
    </lineage>
</organism>
<dbReference type="GO" id="GO:0008270">
    <property type="term" value="F:zinc ion binding"/>
    <property type="evidence" value="ECO:0007669"/>
    <property type="project" value="InterPro"/>
</dbReference>
<dbReference type="GO" id="GO:0003677">
    <property type="term" value="F:DNA binding"/>
    <property type="evidence" value="ECO:0007669"/>
    <property type="project" value="UniProtKB-KW"/>
</dbReference>
<dbReference type="PANTHER" id="PTHR47424">
    <property type="entry name" value="REGULATORY PROTEIN GAL4"/>
    <property type="match status" value="1"/>
</dbReference>
<evidence type="ECO:0000313" key="8">
    <source>
        <dbReference type="EMBL" id="KAE8164907.1"/>
    </source>
</evidence>
<evidence type="ECO:0000256" key="4">
    <source>
        <dbReference type="ARBA" id="ARBA00023163"/>
    </source>
</evidence>
<accession>A0A5N6V1Z8</accession>
<dbReference type="PANTHER" id="PTHR47424:SF3">
    <property type="entry name" value="REGULATORY PROTEIN GAL4"/>
    <property type="match status" value="1"/>
</dbReference>
<feature type="region of interest" description="Disordered" evidence="6">
    <location>
        <begin position="53"/>
        <end position="90"/>
    </location>
</feature>
<sequence length="702" mass="79100">MSATLIPGSPTQRNLPISRISRACEACRARKVRCNGESPCARCRGTNRHCEYRSARSETRSTRKPLRVHNTPRPRPSGVLPSTAPVRNNDPVHFKRQRELRAGIGVSNVDTGSFQYYGPSSHFCFIQRMYQRIQQKTDTSLLTPTNSVPDGVRNWNLERFMFSVGVDSNPSQCPAESYFPRDLGESFIDSYFRIIHPQVPVLVYLDVVKSWDDLWNPPWERRDTKGDEILFMVLAIGARVCSFEGKQNTRSSEGWAQHFVDKAKRLNDAFEDISMSSTHFMLLKAIYAFQVMRPNEAYLYLGHAARIAMALGINRLQVVDGVNAKAHRLRLTFWTIYAYERSCALYTGRPSAFRDEFNDIPYVEDFPVSDTLEMPPASVTHLKPSTDCGFIRAIAKLAAIADRILVEIYSPIRIPSFPSAMKIHDDIRQYELELEAITHGLPAHLHFFDEDLPLGDSWQEIQRMALGNQFYFTRMLIYRPALIFATFLNSQHKAHGQVTEDPQLCGSINEAISSAQSIVQLNHDVYFQRYPEARFDGSSAGLLISACVTLLYDVLDPMTTSDNARKIFASVERAIKCLDQINHIGPTSGKALSLDVMKIAKNTLQSTREDSALSDDLLSSFPWLQYDNYAPRENGLGSGPVADTLPQGEEPAVSAYISNDTPAMAASIDAYNSTQVPAPEIHYMSHWLEAGFDPEDIPHCLY</sequence>
<dbReference type="SMART" id="SM00906">
    <property type="entry name" value="Fungal_trans"/>
    <property type="match status" value="1"/>
</dbReference>
<feature type="compositionally biased region" description="Basic residues" evidence="6">
    <location>
        <begin position="62"/>
        <end position="72"/>
    </location>
</feature>
<dbReference type="SMART" id="SM00066">
    <property type="entry name" value="GAL4"/>
    <property type="match status" value="1"/>
</dbReference>
<keyword evidence="4" id="KW-0804">Transcription</keyword>
<evidence type="ECO:0000256" key="2">
    <source>
        <dbReference type="ARBA" id="ARBA00023015"/>
    </source>
</evidence>
<dbReference type="CDD" id="cd00067">
    <property type="entry name" value="GAL4"/>
    <property type="match status" value="1"/>
</dbReference>
<dbReference type="Pfam" id="PF00172">
    <property type="entry name" value="Zn_clus"/>
    <property type="match status" value="1"/>
</dbReference>
<dbReference type="PROSITE" id="PS50048">
    <property type="entry name" value="ZN2_CY6_FUNGAL_2"/>
    <property type="match status" value="1"/>
</dbReference>
<dbReference type="Proteomes" id="UP000326950">
    <property type="component" value="Unassembled WGS sequence"/>
</dbReference>
<dbReference type="PROSITE" id="PS00463">
    <property type="entry name" value="ZN2_CY6_FUNGAL_1"/>
    <property type="match status" value="1"/>
</dbReference>
<dbReference type="GO" id="GO:0000981">
    <property type="term" value="F:DNA-binding transcription factor activity, RNA polymerase II-specific"/>
    <property type="evidence" value="ECO:0007669"/>
    <property type="project" value="InterPro"/>
</dbReference>
<gene>
    <name evidence="8" type="ORF">BDV40DRAFT_310316</name>
</gene>
<keyword evidence="3" id="KW-0238">DNA-binding</keyword>
<keyword evidence="2" id="KW-0805">Transcription regulation</keyword>
<evidence type="ECO:0000256" key="5">
    <source>
        <dbReference type="ARBA" id="ARBA00023242"/>
    </source>
</evidence>
<name>A0A5N6V1Z8_ASPTM</name>
<dbReference type="InterPro" id="IPR001138">
    <property type="entry name" value="Zn2Cys6_DnaBD"/>
</dbReference>
<dbReference type="AlphaFoldDB" id="A0A5N6V1Z8"/>
<evidence type="ECO:0000256" key="6">
    <source>
        <dbReference type="SAM" id="MobiDB-lite"/>
    </source>
</evidence>